<evidence type="ECO:0000313" key="2">
    <source>
        <dbReference type="EMBL" id="KFM24588.1"/>
    </source>
</evidence>
<dbReference type="AlphaFoldDB" id="A0A087SFT4"/>
<dbReference type="GO" id="GO:0016747">
    <property type="term" value="F:acyltransferase activity, transferring groups other than amino-acyl groups"/>
    <property type="evidence" value="ECO:0007669"/>
    <property type="project" value="InterPro"/>
</dbReference>
<dbReference type="Pfam" id="PF00583">
    <property type="entry name" value="Acetyltransf_1"/>
    <property type="match status" value="1"/>
</dbReference>
<reference evidence="3" key="4">
    <citation type="submission" date="2018-11" db="EMBL/GenBank/DDBJ databases">
        <title>Characterization of plant carbon substrate utilization by Auxenochlorella protothecoides.</title>
        <authorList>
            <person name="Vogler B.W."/>
            <person name="Starkenburg S.R."/>
            <person name="Sudasinghe N."/>
            <person name="Schambach J.Y."/>
            <person name="Rollin J.A."/>
            <person name="Pattathil S."/>
            <person name="Barry A.N."/>
        </authorList>
    </citation>
    <scope>NUCLEOTIDE SEQUENCE [LARGE SCALE GENOMIC DNA]</scope>
    <source>
        <strain evidence="3">UTEX 25</strain>
    </source>
</reference>
<protein>
    <recommendedName>
        <fullName evidence="1">N-acetyltransferase domain-containing protein</fullName>
    </recommendedName>
</protein>
<dbReference type="Proteomes" id="UP000028924">
    <property type="component" value="Unassembled WGS sequence"/>
</dbReference>
<dbReference type="RefSeq" id="XP_011397476.1">
    <property type="nucleotide sequence ID" value="XM_011399174.1"/>
</dbReference>
<dbReference type="KEGG" id="apro:F751_2306"/>
<dbReference type="PROSITE" id="PS51186">
    <property type="entry name" value="GNAT"/>
    <property type="match status" value="1"/>
</dbReference>
<proteinExistence type="predicted"/>
<name>A0A087SFT4_AUXPR</name>
<evidence type="ECO:0000313" key="4">
    <source>
        <dbReference type="Proteomes" id="UP000028924"/>
    </source>
</evidence>
<dbReference type="InterPro" id="IPR000182">
    <property type="entry name" value="GNAT_dom"/>
</dbReference>
<reference evidence="3" key="3">
    <citation type="submission" date="2018-10" db="EMBL/GenBank/DDBJ databases">
        <authorList>
            <person name="Hovde B."/>
            <person name="Zhang X."/>
        </authorList>
    </citation>
    <scope>NUCLEOTIDE SEQUENCE [LARGE SCALE GENOMIC DNA]</scope>
    <source>
        <strain evidence="3">UTEX 25</strain>
    </source>
</reference>
<reference evidence="5" key="2">
    <citation type="journal article" date="2018" name="Algal Res.">
        <title>Characterization of plant carbon substrate utilization by Auxenochlorella protothecoides.</title>
        <authorList>
            <person name="Vogler B.W."/>
            <person name="Starkenburg S.R."/>
            <person name="Sudasinghe N."/>
            <person name="Schambach J.Y."/>
            <person name="Rollin J.A."/>
            <person name="Pattathil S."/>
            <person name="Barry A.N."/>
        </authorList>
    </citation>
    <scope>NUCLEOTIDE SEQUENCE [LARGE SCALE GENOMIC DNA]</scope>
    <source>
        <strain evidence="5">UTEX 25</strain>
    </source>
</reference>
<accession>A0A087SFT4</accession>
<sequence>MKACVNEKGQIQALVVTSTVDDALWIHAVFTNEEFRRQRYAHRLIASVMSEAGCRTVRAALPSLNPGSQALFSGLGFHHVTDVLAWPSWETSSALHLSITQGLSVDLLVLHPPQEQEAHSIAHAAKARGGARDFLPGERTLFPLTHSTMVAALSERRVWALPGPDGKPVAVLAGATTPRGMAIASVAAASPAGLEAALVAARLHLPRACRFYILAGCDPLRLMGDQFSITQIWERAAGHLAS</sequence>
<feature type="domain" description="N-acetyltransferase" evidence="1">
    <location>
        <begin position="1"/>
        <end position="102"/>
    </location>
</feature>
<evidence type="ECO:0000313" key="3">
    <source>
        <dbReference type="EMBL" id="RMZ53134.1"/>
    </source>
</evidence>
<gene>
    <name evidence="3" type="ORF">APUTEX25_005123</name>
    <name evidence="2" type="ORF">F751_2306</name>
</gene>
<evidence type="ECO:0000259" key="1">
    <source>
        <dbReference type="PROSITE" id="PS51186"/>
    </source>
</evidence>
<organism evidence="2 4">
    <name type="scientific">Auxenochlorella protothecoides</name>
    <name type="common">Green microalga</name>
    <name type="synonym">Chlorella protothecoides</name>
    <dbReference type="NCBI Taxonomy" id="3075"/>
    <lineage>
        <taxon>Eukaryota</taxon>
        <taxon>Viridiplantae</taxon>
        <taxon>Chlorophyta</taxon>
        <taxon>core chlorophytes</taxon>
        <taxon>Trebouxiophyceae</taxon>
        <taxon>Chlorellales</taxon>
        <taxon>Chlorellaceae</taxon>
        <taxon>Auxenochlorella</taxon>
    </lineage>
</organism>
<dbReference type="Gene3D" id="3.40.630.30">
    <property type="match status" value="1"/>
</dbReference>
<dbReference type="EMBL" id="KL662109">
    <property type="protein sequence ID" value="KFM24588.1"/>
    <property type="molecule type" value="Genomic_DNA"/>
</dbReference>
<dbReference type="Proteomes" id="UP000279271">
    <property type="component" value="Unassembled WGS sequence"/>
</dbReference>
<dbReference type="SUPFAM" id="SSF55729">
    <property type="entry name" value="Acyl-CoA N-acyltransferases (Nat)"/>
    <property type="match status" value="1"/>
</dbReference>
<dbReference type="GeneID" id="23613697"/>
<keyword evidence="4" id="KW-1185">Reference proteome</keyword>
<evidence type="ECO:0000313" key="5">
    <source>
        <dbReference type="Proteomes" id="UP000279271"/>
    </source>
</evidence>
<dbReference type="EMBL" id="QOKY01000199">
    <property type="protein sequence ID" value="RMZ53134.1"/>
    <property type="molecule type" value="Genomic_DNA"/>
</dbReference>
<dbReference type="CDD" id="cd04301">
    <property type="entry name" value="NAT_SF"/>
    <property type="match status" value="1"/>
</dbReference>
<reference evidence="2 4" key="1">
    <citation type="journal article" date="2014" name="BMC Genomics">
        <title>Oil accumulation mechanisms of the oleaginous microalga Chlorella protothecoides revealed through its genome, transcriptomes, and proteomes.</title>
        <authorList>
            <person name="Gao C."/>
            <person name="Wang Y."/>
            <person name="Shen Y."/>
            <person name="Yan D."/>
            <person name="He X."/>
            <person name="Dai J."/>
            <person name="Wu Q."/>
        </authorList>
    </citation>
    <scope>NUCLEOTIDE SEQUENCE [LARGE SCALE GENOMIC DNA]</scope>
    <source>
        <strain evidence="2 4">0710</strain>
    </source>
</reference>
<dbReference type="InterPro" id="IPR016181">
    <property type="entry name" value="Acyl_CoA_acyltransferase"/>
</dbReference>